<dbReference type="Proteomes" id="UP000516696">
    <property type="component" value="Chromosome"/>
</dbReference>
<dbReference type="AlphaFoldDB" id="A0A2A4DFQ1"/>
<dbReference type="PANTHER" id="PTHR28259">
    <property type="entry name" value="FLUORIDE EXPORT PROTEIN 1-RELATED"/>
    <property type="match status" value="1"/>
</dbReference>
<keyword evidence="3 10" id="KW-0812">Transmembrane</keyword>
<keyword evidence="6 10" id="KW-0407">Ion channel</keyword>
<evidence type="ECO:0000313" key="12">
    <source>
        <dbReference type="EMBL" id="MXS24705.1"/>
    </source>
</evidence>
<feature type="transmembrane region" description="Helical" evidence="10">
    <location>
        <begin position="92"/>
        <end position="113"/>
    </location>
</feature>
<dbReference type="GO" id="GO:0062054">
    <property type="term" value="F:fluoride channel activity"/>
    <property type="evidence" value="ECO:0007669"/>
    <property type="project" value="UniProtKB-UniRule"/>
</dbReference>
<keyword evidence="4 10" id="KW-1133">Transmembrane helix</keyword>
<evidence type="ECO:0000256" key="6">
    <source>
        <dbReference type="ARBA" id="ARBA00023303"/>
    </source>
</evidence>
<dbReference type="Proteomes" id="UP001241571">
    <property type="component" value="Unassembled WGS sequence"/>
</dbReference>
<dbReference type="Pfam" id="PF02537">
    <property type="entry name" value="CRCB"/>
    <property type="match status" value="1"/>
</dbReference>
<comment type="activity regulation">
    <text evidence="10">Na(+) is not transported, but it plays an essential structural role and its presence is essential for fluoride channel function.</text>
</comment>
<evidence type="ECO:0000256" key="2">
    <source>
        <dbReference type="ARBA" id="ARBA00022475"/>
    </source>
</evidence>
<gene>
    <name evidence="10 12" type="primary">crcB</name>
    <name evidence="10" type="synonym">fluC</name>
    <name evidence="13" type="ORF">EGM181_07820</name>
    <name evidence="12" type="ORF">GTI89_01195</name>
    <name evidence="11" type="ORF">QRX88_07780</name>
</gene>
<evidence type="ECO:0000313" key="15">
    <source>
        <dbReference type="Proteomes" id="UP000516696"/>
    </source>
</evidence>
<reference evidence="13 15" key="2">
    <citation type="submission" date="2020-03" db="EMBL/GenBank/DDBJ databases">
        <title>Characterization of ganglioside-mimicking enterococci.</title>
        <authorList>
            <person name="Patry R.T."/>
            <person name="Nothaft H."/>
            <person name="Bridger R."/>
            <person name="Shajahan A."/>
            <person name="Huynh S."/>
            <person name="Sanchez S."/>
            <person name="Azadi P."/>
            <person name="Cooper K."/>
            <person name="Miller W.G."/>
            <person name="Parker C.T."/>
            <person name="Wells L."/>
            <person name="Szymanski C.M."/>
        </authorList>
    </citation>
    <scope>NUCLEOTIDE SEQUENCE [LARGE SCALE GENOMIC DNA]</scope>
    <source>
        <strain evidence="13 15">EGM181</strain>
    </source>
</reference>
<sequence>MNVLVVAFFAFFGGMARYFLASELPSWGIFPLGTLLANFIGCFIFSFLVKQIMTKRHLNGRLILGMGTGFCGALTTFSSFALDTVQLLQKQAYGLATGYLILSICGGLFFVWLGEALVRKQV</sequence>
<reference evidence="11 16" key="3">
    <citation type="submission" date="2023-06" db="EMBL/GenBank/DDBJ databases">
        <title>Acute promotion of culturable opportunistic pathogens and persistent increase of antibiotic resistance following antibiotic exposure in mouse gut microbiota.</title>
        <authorList>
            <person name="Li L."/>
            <person name="Wang B."/>
            <person name="Sun Y."/>
            <person name="Wang M."/>
            <person name="Xu H."/>
        </authorList>
    </citation>
    <scope>NUCLEOTIDE SEQUENCE [LARGE SCALE GENOMIC DNA]</scope>
    <source>
        <strain evidence="11 16">CRI2_2</strain>
    </source>
</reference>
<dbReference type="GO" id="GO:0005886">
    <property type="term" value="C:plasma membrane"/>
    <property type="evidence" value="ECO:0007669"/>
    <property type="project" value="UniProtKB-SubCell"/>
</dbReference>
<organism evidence="12 14">
    <name type="scientific">Enterococcus gallinarum</name>
    <dbReference type="NCBI Taxonomy" id="1353"/>
    <lineage>
        <taxon>Bacteria</taxon>
        <taxon>Bacillati</taxon>
        <taxon>Bacillota</taxon>
        <taxon>Bacilli</taxon>
        <taxon>Lactobacillales</taxon>
        <taxon>Enterococcaceae</taxon>
        <taxon>Enterococcus</taxon>
    </lineage>
</organism>
<evidence type="ECO:0000313" key="16">
    <source>
        <dbReference type="Proteomes" id="UP001241571"/>
    </source>
</evidence>
<evidence type="ECO:0000256" key="1">
    <source>
        <dbReference type="ARBA" id="ARBA00004651"/>
    </source>
</evidence>
<evidence type="ECO:0000256" key="4">
    <source>
        <dbReference type="ARBA" id="ARBA00022989"/>
    </source>
</evidence>
<evidence type="ECO:0000256" key="9">
    <source>
        <dbReference type="ARBA" id="ARBA00049940"/>
    </source>
</evidence>
<evidence type="ECO:0000313" key="11">
    <source>
        <dbReference type="EMBL" id="MDL4935608.1"/>
    </source>
</evidence>
<keyword evidence="2 10" id="KW-1003">Cell membrane</keyword>
<dbReference type="InterPro" id="IPR003691">
    <property type="entry name" value="FluC"/>
</dbReference>
<evidence type="ECO:0000256" key="10">
    <source>
        <dbReference type="HAMAP-Rule" id="MF_00454"/>
    </source>
</evidence>
<dbReference type="GO" id="GO:0046872">
    <property type="term" value="F:metal ion binding"/>
    <property type="evidence" value="ECO:0007669"/>
    <property type="project" value="UniProtKB-KW"/>
</dbReference>
<comment type="subcellular location">
    <subcellularLocation>
        <location evidence="1 10">Cell membrane</location>
        <topology evidence="1 10">Multi-pass membrane protein</topology>
    </subcellularLocation>
</comment>
<proteinExistence type="inferred from homology"/>
<feature type="binding site" evidence="10">
    <location>
        <position position="72"/>
    </location>
    <ligand>
        <name>Na(+)</name>
        <dbReference type="ChEBI" id="CHEBI:29101"/>
        <note>structural</note>
    </ligand>
</feature>
<dbReference type="EMBL" id="WVTI01000001">
    <property type="protein sequence ID" value="MXS24705.1"/>
    <property type="molecule type" value="Genomic_DNA"/>
</dbReference>
<evidence type="ECO:0000313" key="13">
    <source>
        <dbReference type="EMBL" id="QOG27158.1"/>
    </source>
</evidence>
<keyword evidence="10" id="KW-0915">Sodium</keyword>
<evidence type="ECO:0000313" key="14">
    <source>
        <dbReference type="Proteomes" id="UP000439965"/>
    </source>
</evidence>
<reference evidence="12 14" key="1">
    <citation type="submission" date="2019-04" db="EMBL/GenBank/DDBJ databases">
        <title>Step-wise assembly of the neonatal virome modulated by breast feeding.</title>
        <authorList>
            <person name="Liang G."/>
            <person name="Bushman F."/>
        </authorList>
    </citation>
    <scope>NUCLEOTIDE SEQUENCE [LARGE SCALE GENOMIC DNA]</scope>
    <source>
        <strain evidence="12 14">E3404</strain>
    </source>
</reference>
<evidence type="ECO:0000256" key="3">
    <source>
        <dbReference type="ARBA" id="ARBA00022692"/>
    </source>
</evidence>
<evidence type="ECO:0000256" key="5">
    <source>
        <dbReference type="ARBA" id="ARBA00023136"/>
    </source>
</evidence>
<comment type="function">
    <text evidence="9 10">Fluoride-specific ion channel. Important for reducing fluoride concentration in the cell, thus reducing its toxicity.</text>
</comment>
<dbReference type="EMBL" id="CP050485">
    <property type="protein sequence ID" value="QOG27158.1"/>
    <property type="molecule type" value="Genomic_DNA"/>
</dbReference>
<keyword evidence="5 10" id="KW-0472">Membrane</keyword>
<accession>A0A2A4DFQ1</accession>
<keyword evidence="10" id="KW-0406">Ion transport</keyword>
<feature type="transmembrane region" description="Helical" evidence="10">
    <location>
        <begin position="31"/>
        <end position="49"/>
    </location>
</feature>
<comment type="catalytic activity">
    <reaction evidence="8">
        <text>fluoride(in) = fluoride(out)</text>
        <dbReference type="Rhea" id="RHEA:76159"/>
        <dbReference type="ChEBI" id="CHEBI:17051"/>
    </reaction>
    <physiologicalReaction direction="left-to-right" evidence="8">
        <dbReference type="Rhea" id="RHEA:76160"/>
    </physiologicalReaction>
</comment>
<keyword evidence="10" id="KW-0813">Transport</keyword>
<dbReference type="PANTHER" id="PTHR28259:SF1">
    <property type="entry name" value="FLUORIDE EXPORT PROTEIN 1-RELATED"/>
    <property type="match status" value="1"/>
</dbReference>
<evidence type="ECO:0000256" key="7">
    <source>
        <dbReference type="ARBA" id="ARBA00035120"/>
    </source>
</evidence>
<protein>
    <recommendedName>
        <fullName evidence="10">Fluoride-specific ion channel FluC</fullName>
    </recommendedName>
</protein>
<dbReference type="NCBIfam" id="TIGR00494">
    <property type="entry name" value="crcB"/>
    <property type="match status" value="1"/>
</dbReference>
<feature type="binding site" evidence="10">
    <location>
        <position position="75"/>
    </location>
    <ligand>
        <name>Na(+)</name>
        <dbReference type="ChEBI" id="CHEBI:29101"/>
        <note>structural</note>
    </ligand>
</feature>
<comment type="similarity">
    <text evidence="7 10">Belongs to the fluoride channel Fluc/FEX (TC 1.A.43) family.</text>
</comment>
<dbReference type="GO" id="GO:0140114">
    <property type="term" value="P:cellular detoxification of fluoride"/>
    <property type="evidence" value="ECO:0007669"/>
    <property type="project" value="UniProtKB-UniRule"/>
</dbReference>
<dbReference type="HAMAP" id="MF_00454">
    <property type="entry name" value="FluC"/>
    <property type="match status" value="1"/>
</dbReference>
<evidence type="ECO:0000256" key="8">
    <source>
        <dbReference type="ARBA" id="ARBA00035585"/>
    </source>
</evidence>
<dbReference type="RefSeq" id="WP_005472323.1">
    <property type="nucleotide sequence ID" value="NZ_BTSN01000002.1"/>
</dbReference>
<dbReference type="Proteomes" id="UP000439965">
    <property type="component" value="Unassembled WGS sequence"/>
</dbReference>
<keyword evidence="10" id="KW-0479">Metal-binding</keyword>
<name>A0A2A4DFQ1_ENTGA</name>
<dbReference type="EMBL" id="JASUBT010000004">
    <property type="protein sequence ID" value="MDL4935608.1"/>
    <property type="molecule type" value="Genomic_DNA"/>
</dbReference>
<feature type="transmembrane region" description="Helical" evidence="10">
    <location>
        <begin position="61"/>
        <end position="80"/>
    </location>
</feature>